<keyword evidence="12" id="KW-0460">Magnesium</keyword>
<organism evidence="16 17">
    <name type="scientific">Galdieria partita</name>
    <dbReference type="NCBI Taxonomy" id="83374"/>
    <lineage>
        <taxon>Eukaryota</taxon>
        <taxon>Rhodophyta</taxon>
        <taxon>Bangiophyceae</taxon>
        <taxon>Galdieriales</taxon>
        <taxon>Galdieriaceae</taxon>
        <taxon>Galdieria</taxon>
    </lineage>
</organism>
<dbReference type="OrthoDB" id="615426at2759"/>
<dbReference type="GO" id="GO:0016301">
    <property type="term" value="F:kinase activity"/>
    <property type="evidence" value="ECO:0007669"/>
    <property type="project" value="UniProtKB-KW"/>
</dbReference>
<dbReference type="GO" id="GO:0003848">
    <property type="term" value="F:2-amino-4-hydroxy-6-hydroxymethyldihydropteridine diphosphokinase activity"/>
    <property type="evidence" value="ECO:0007669"/>
    <property type="project" value="UniProtKB-EC"/>
</dbReference>
<keyword evidence="14" id="KW-0511">Multifunctional enzyme</keyword>
<comment type="pathway">
    <text evidence="5">Cofactor biosynthesis; tetrahydrofolate biosynthesis; 2-amino-4-hydroxy-6-hydroxymethyl-7,8-dihydropteridine diphosphate from 7,8-dihydroneopterin triphosphate: step 4/4.</text>
</comment>
<dbReference type="InterPro" id="IPR035907">
    <property type="entry name" value="Hppk_sf"/>
</dbReference>
<dbReference type="InterPro" id="IPR006390">
    <property type="entry name" value="DHP_synth_dom"/>
</dbReference>
<accession>A0A9C7PTP9</accession>
<evidence type="ECO:0000256" key="8">
    <source>
        <dbReference type="ARBA" id="ARBA00022723"/>
    </source>
</evidence>
<dbReference type="NCBIfam" id="TIGR01496">
    <property type="entry name" value="DHPS"/>
    <property type="match status" value="1"/>
</dbReference>
<evidence type="ECO:0000256" key="4">
    <source>
        <dbReference type="ARBA" id="ARBA00004763"/>
    </source>
</evidence>
<evidence type="ECO:0000256" key="7">
    <source>
        <dbReference type="ARBA" id="ARBA00022679"/>
    </source>
</evidence>
<keyword evidence="11" id="KW-0067">ATP-binding</keyword>
<dbReference type="PANTHER" id="PTHR20941">
    <property type="entry name" value="FOLATE SYNTHESIS PROTEINS"/>
    <property type="match status" value="1"/>
</dbReference>
<dbReference type="NCBIfam" id="TIGR01498">
    <property type="entry name" value="folK"/>
    <property type="match status" value="1"/>
</dbReference>
<keyword evidence="7" id="KW-0808">Transferase</keyword>
<sequence length="451" mass="50253">MGLEERVFIALGSNLGNKSACLFGAVQKLKEIAKVIATSFLYKTAPMYIEDQPPFYNAVCEIRTEAEPLDLLHLLQEIENSFGRVRRGERYGPRSLDLDVLIFGNRIINTEELVIPHPRLAERDFVLFPLRDIDRNLPLATGETVEQACERVSAVAKDMKRLCPRRVVSCGDKEFLWGEKTYTMGILNVTPDSFSDGGKYQNVDSALQLVAEMTHLDIIDIGGQSTRPGVEYVSIEEEESRVIPVIEAIRQNFPDVIISIDTFRHQVAKAAVEAGAHMINDVSCGLLDEEMLNTIHSLGVPYIAMHMRGTSRTMMQLTEYSAYPSVVLGVATELERRIDILLKQGFPRWLLIVDPGIGFAKTFGQNIELIRNLGDFKSRLGDLPVLMGVSRKGFVTKLADCTSTEDGSDWATAGAVTASIAFGADIVRFHRPQLTYTVKVADELFRNVPRL</sequence>
<dbReference type="Gene3D" id="3.20.20.20">
    <property type="entry name" value="Dihydropteroate synthase-like"/>
    <property type="match status" value="1"/>
</dbReference>
<dbReference type="Gene3D" id="3.30.70.560">
    <property type="entry name" value="7,8-Dihydro-6-hydroxymethylpterin-pyrophosphokinase HPPK"/>
    <property type="match status" value="1"/>
</dbReference>
<dbReference type="PANTHER" id="PTHR20941:SF1">
    <property type="entry name" value="FOLIC ACID SYNTHESIS PROTEIN FOL1"/>
    <property type="match status" value="1"/>
</dbReference>
<comment type="pathway">
    <text evidence="4">Cofactor biosynthesis; tetrahydrofolate biosynthesis; 7,8-dihydrofolate from 2-amino-4-hydroxy-6-hydroxymethyl-7,8-dihydropteridine diphosphate and 4-aminobenzoate: step 1/2.</text>
</comment>
<keyword evidence="8" id="KW-0479">Metal-binding</keyword>
<evidence type="ECO:0000313" key="16">
    <source>
        <dbReference type="EMBL" id="GJQ09537.1"/>
    </source>
</evidence>
<comment type="catalytic activity">
    <reaction evidence="1">
        <text>(7,8-dihydropterin-6-yl)methyl diphosphate + 4-aminobenzoate = 7,8-dihydropteroate + diphosphate</text>
        <dbReference type="Rhea" id="RHEA:19949"/>
        <dbReference type="ChEBI" id="CHEBI:17836"/>
        <dbReference type="ChEBI" id="CHEBI:17839"/>
        <dbReference type="ChEBI" id="CHEBI:33019"/>
        <dbReference type="ChEBI" id="CHEBI:72950"/>
        <dbReference type="EC" id="2.5.1.15"/>
    </reaction>
</comment>
<dbReference type="GO" id="GO:0046654">
    <property type="term" value="P:tetrahydrofolate biosynthetic process"/>
    <property type="evidence" value="ECO:0007669"/>
    <property type="project" value="TreeGrafter"/>
</dbReference>
<comment type="catalytic activity">
    <reaction evidence="2">
        <text>6-hydroxymethyl-7,8-dihydropterin + ATP = (7,8-dihydropterin-6-yl)methyl diphosphate + AMP + H(+)</text>
        <dbReference type="Rhea" id="RHEA:11412"/>
        <dbReference type="ChEBI" id="CHEBI:15378"/>
        <dbReference type="ChEBI" id="CHEBI:30616"/>
        <dbReference type="ChEBI" id="CHEBI:44841"/>
        <dbReference type="ChEBI" id="CHEBI:72950"/>
        <dbReference type="ChEBI" id="CHEBI:456215"/>
        <dbReference type="EC" id="2.7.6.3"/>
    </reaction>
</comment>
<dbReference type="Pfam" id="PF00809">
    <property type="entry name" value="Pterin_bind"/>
    <property type="match status" value="1"/>
</dbReference>
<reference evidence="16" key="1">
    <citation type="journal article" date="2022" name="Proc. Natl. Acad. Sci. U.S.A.">
        <title>Life cycle and functional genomics of the unicellular red alga Galdieria for elucidating algal and plant evolution and industrial use.</title>
        <authorList>
            <person name="Hirooka S."/>
            <person name="Itabashi T."/>
            <person name="Ichinose T.M."/>
            <person name="Onuma R."/>
            <person name="Fujiwara T."/>
            <person name="Yamashita S."/>
            <person name="Jong L.W."/>
            <person name="Tomita R."/>
            <person name="Iwane A.H."/>
            <person name="Miyagishima S.Y."/>
        </authorList>
    </citation>
    <scope>NUCLEOTIDE SEQUENCE</scope>
    <source>
        <strain evidence="16">NBRC 102759</strain>
    </source>
</reference>
<feature type="domain" description="Pterin-binding" evidence="15">
    <location>
        <begin position="181"/>
        <end position="442"/>
    </location>
</feature>
<dbReference type="SUPFAM" id="SSF55083">
    <property type="entry name" value="6-hydroxymethyl-7,8-dihydropterin pyrophosphokinase, HPPK"/>
    <property type="match status" value="1"/>
</dbReference>
<evidence type="ECO:0000256" key="3">
    <source>
        <dbReference type="ARBA" id="ARBA00001946"/>
    </source>
</evidence>
<dbReference type="GO" id="GO:0046872">
    <property type="term" value="F:metal ion binding"/>
    <property type="evidence" value="ECO:0007669"/>
    <property type="project" value="UniProtKB-KW"/>
</dbReference>
<evidence type="ECO:0000256" key="9">
    <source>
        <dbReference type="ARBA" id="ARBA00022741"/>
    </source>
</evidence>
<dbReference type="PROSITE" id="PS00794">
    <property type="entry name" value="HPPK"/>
    <property type="match status" value="1"/>
</dbReference>
<dbReference type="Proteomes" id="UP001061958">
    <property type="component" value="Unassembled WGS sequence"/>
</dbReference>
<dbReference type="GO" id="GO:0005740">
    <property type="term" value="C:mitochondrial envelope"/>
    <property type="evidence" value="ECO:0007669"/>
    <property type="project" value="TreeGrafter"/>
</dbReference>
<dbReference type="AlphaFoldDB" id="A0A9C7PTP9"/>
<gene>
    <name evidence="16" type="ORF">GpartN1_g1328.t1</name>
</gene>
<comment type="caution">
    <text evidence="16">The sequence shown here is derived from an EMBL/GenBank/DDBJ whole genome shotgun (WGS) entry which is preliminary data.</text>
</comment>
<evidence type="ECO:0000313" key="17">
    <source>
        <dbReference type="Proteomes" id="UP001061958"/>
    </source>
</evidence>
<evidence type="ECO:0000256" key="12">
    <source>
        <dbReference type="ARBA" id="ARBA00022842"/>
    </source>
</evidence>
<dbReference type="InterPro" id="IPR000550">
    <property type="entry name" value="Hppk"/>
</dbReference>
<evidence type="ECO:0000256" key="6">
    <source>
        <dbReference type="ARBA" id="ARBA00009951"/>
    </source>
</evidence>
<dbReference type="Pfam" id="PF01288">
    <property type="entry name" value="HPPK"/>
    <property type="match status" value="1"/>
</dbReference>
<keyword evidence="9" id="KW-0547">Nucleotide-binding</keyword>
<reference evidence="16" key="2">
    <citation type="submission" date="2022-01" db="EMBL/GenBank/DDBJ databases">
        <authorList>
            <person name="Hirooka S."/>
            <person name="Miyagishima S.Y."/>
        </authorList>
    </citation>
    <scope>NUCLEOTIDE SEQUENCE</scope>
    <source>
        <strain evidence="16">NBRC 102759</strain>
    </source>
</reference>
<dbReference type="InterPro" id="IPR011005">
    <property type="entry name" value="Dihydropteroate_synth-like_sf"/>
</dbReference>
<keyword evidence="17" id="KW-1185">Reference proteome</keyword>
<dbReference type="GO" id="GO:0046656">
    <property type="term" value="P:folic acid biosynthetic process"/>
    <property type="evidence" value="ECO:0007669"/>
    <property type="project" value="UniProtKB-KW"/>
</dbReference>
<evidence type="ECO:0000256" key="10">
    <source>
        <dbReference type="ARBA" id="ARBA00022777"/>
    </source>
</evidence>
<evidence type="ECO:0000256" key="1">
    <source>
        <dbReference type="ARBA" id="ARBA00000012"/>
    </source>
</evidence>
<comment type="similarity">
    <text evidence="6">In the C-terminal section; belongs to the DHPS family.</text>
</comment>
<dbReference type="GO" id="GO:0004156">
    <property type="term" value="F:dihydropteroate synthase activity"/>
    <property type="evidence" value="ECO:0007669"/>
    <property type="project" value="UniProtKB-EC"/>
</dbReference>
<evidence type="ECO:0000256" key="5">
    <source>
        <dbReference type="ARBA" id="ARBA00005051"/>
    </source>
</evidence>
<dbReference type="PROSITE" id="PS50972">
    <property type="entry name" value="PTERIN_BINDING"/>
    <property type="match status" value="1"/>
</dbReference>
<evidence type="ECO:0000256" key="14">
    <source>
        <dbReference type="ARBA" id="ARBA00023268"/>
    </source>
</evidence>
<name>A0A9C7PTP9_9RHOD</name>
<dbReference type="GO" id="GO:0005524">
    <property type="term" value="F:ATP binding"/>
    <property type="evidence" value="ECO:0007669"/>
    <property type="project" value="UniProtKB-KW"/>
</dbReference>
<dbReference type="CDD" id="cd00483">
    <property type="entry name" value="HPPK"/>
    <property type="match status" value="1"/>
</dbReference>
<proteinExistence type="inferred from homology"/>
<dbReference type="SUPFAM" id="SSF51717">
    <property type="entry name" value="Dihydropteroate synthetase-like"/>
    <property type="match status" value="1"/>
</dbReference>
<evidence type="ECO:0000256" key="11">
    <source>
        <dbReference type="ARBA" id="ARBA00022840"/>
    </source>
</evidence>
<evidence type="ECO:0000256" key="13">
    <source>
        <dbReference type="ARBA" id="ARBA00022909"/>
    </source>
</evidence>
<dbReference type="CDD" id="cd00739">
    <property type="entry name" value="DHPS"/>
    <property type="match status" value="1"/>
</dbReference>
<protein>
    <recommendedName>
        <fullName evidence="15">Pterin-binding domain-containing protein</fullName>
    </recommendedName>
</protein>
<evidence type="ECO:0000256" key="2">
    <source>
        <dbReference type="ARBA" id="ARBA00000198"/>
    </source>
</evidence>
<keyword evidence="10" id="KW-0418">Kinase</keyword>
<dbReference type="InterPro" id="IPR000489">
    <property type="entry name" value="Pterin-binding_dom"/>
</dbReference>
<evidence type="ECO:0000259" key="15">
    <source>
        <dbReference type="PROSITE" id="PS50972"/>
    </source>
</evidence>
<comment type="cofactor">
    <cofactor evidence="3">
        <name>Mg(2+)</name>
        <dbReference type="ChEBI" id="CHEBI:18420"/>
    </cofactor>
</comment>
<dbReference type="EMBL" id="BQMJ01000009">
    <property type="protein sequence ID" value="GJQ09537.1"/>
    <property type="molecule type" value="Genomic_DNA"/>
</dbReference>
<keyword evidence="13" id="KW-0289">Folate biosynthesis</keyword>
<dbReference type="InterPro" id="IPR045031">
    <property type="entry name" value="DHP_synth-like"/>
</dbReference>